<dbReference type="PROSITE" id="PS50097">
    <property type="entry name" value="BTB"/>
    <property type="match status" value="1"/>
</dbReference>
<gene>
    <name evidence="2" type="ORF">ODALV1_LOCUS11223</name>
</gene>
<accession>A0ABP1QH47</accession>
<keyword evidence="3" id="KW-1185">Reference proteome</keyword>
<dbReference type="Proteomes" id="UP001642540">
    <property type="component" value="Unassembled WGS sequence"/>
</dbReference>
<dbReference type="SMART" id="SM00225">
    <property type="entry name" value="BTB"/>
    <property type="match status" value="1"/>
</dbReference>
<reference evidence="2 3" key="1">
    <citation type="submission" date="2024-08" db="EMBL/GenBank/DDBJ databases">
        <authorList>
            <person name="Cucini C."/>
            <person name="Frati F."/>
        </authorList>
    </citation>
    <scope>NUCLEOTIDE SEQUENCE [LARGE SCALE GENOMIC DNA]</scope>
</reference>
<dbReference type="Pfam" id="PF00651">
    <property type="entry name" value="BTB"/>
    <property type="match status" value="1"/>
</dbReference>
<organism evidence="2 3">
    <name type="scientific">Orchesella dallaii</name>
    <dbReference type="NCBI Taxonomy" id="48710"/>
    <lineage>
        <taxon>Eukaryota</taxon>
        <taxon>Metazoa</taxon>
        <taxon>Ecdysozoa</taxon>
        <taxon>Arthropoda</taxon>
        <taxon>Hexapoda</taxon>
        <taxon>Collembola</taxon>
        <taxon>Entomobryomorpha</taxon>
        <taxon>Entomobryoidea</taxon>
        <taxon>Orchesellidae</taxon>
        <taxon>Orchesellinae</taxon>
        <taxon>Orchesella</taxon>
    </lineage>
</organism>
<dbReference type="CDD" id="cd18186">
    <property type="entry name" value="BTB_POZ_ZBTB_KLHL-like"/>
    <property type="match status" value="1"/>
</dbReference>
<dbReference type="PANTHER" id="PTHR24413">
    <property type="entry name" value="SPECKLE-TYPE POZ PROTEIN"/>
    <property type="match status" value="1"/>
</dbReference>
<sequence length="469" mass="54050">MEVCERCDDVKTARESKCLGEEKVDLQMENKKYQYHPSSIMSQSDQADPNLGIVLRLRDFNDESESEEDPQMEVGVDEEEVDDWDDDVPAFAVPASAVPSSADVYLVKEYAFQWAVDPQSRIKKEYQTDITICWNKIVNENESFGIGVEKSRLLKSLEKSFNLSLPLRLNWITAMSLKRRFSEVFSDYCIFFNVNDENEFIRKLKHAMVNSVLMVELKMGDVTETINFRLDSDDIAEPKFFKRDFSRLANKKLKIGEHVDGSLSVKIHGEERMYVETYEGFNILEKLLDDSDADFTLVSSNGAEIKCHQLILKLHSPVFRSMIESGMQETATRKVAMDGMPEDAVRALVKFLYTWDLSEPIKNLSIAIQLLQAGHKYEIKDLERAMIQLFGAKRSLDDYKTWFSKTAMDDIFELYVFAHEVGSPFEEVEDACIKMFKLRRDDVGRTQRFKQIFLTNPALAMELCLSMAK</sequence>
<comment type="caution">
    <text evidence="2">The sequence shown here is derived from an EMBL/GenBank/DDBJ whole genome shotgun (WGS) entry which is preliminary data.</text>
</comment>
<proteinExistence type="predicted"/>
<name>A0ABP1QH47_9HEXA</name>
<feature type="domain" description="BTB" evidence="1">
    <location>
        <begin position="293"/>
        <end position="361"/>
    </location>
</feature>
<dbReference type="Gene3D" id="3.30.710.10">
    <property type="entry name" value="Potassium Channel Kv1.1, Chain A"/>
    <property type="match status" value="1"/>
</dbReference>
<protein>
    <recommendedName>
        <fullName evidence="1">BTB domain-containing protein</fullName>
    </recommendedName>
</protein>
<dbReference type="InterPro" id="IPR011333">
    <property type="entry name" value="SKP1/BTB/POZ_sf"/>
</dbReference>
<dbReference type="InterPro" id="IPR000210">
    <property type="entry name" value="BTB/POZ_dom"/>
</dbReference>
<evidence type="ECO:0000313" key="2">
    <source>
        <dbReference type="EMBL" id="CAL8102705.1"/>
    </source>
</evidence>
<evidence type="ECO:0000259" key="1">
    <source>
        <dbReference type="PROSITE" id="PS50097"/>
    </source>
</evidence>
<dbReference type="EMBL" id="CAXLJM020000034">
    <property type="protein sequence ID" value="CAL8102705.1"/>
    <property type="molecule type" value="Genomic_DNA"/>
</dbReference>
<dbReference type="SUPFAM" id="SSF54695">
    <property type="entry name" value="POZ domain"/>
    <property type="match status" value="1"/>
</dbReference>
<evidence type="ECO:0000313" key="3">
    <source>
        <dbReference type="Proteomes" id="UP001642540"/>
    </source>
</evidence>